<dbReference type="PANTHER" id="PTHR33678:SF1">
    <property type="entry name" value="BLL1576 PROTEIN"/>
    <property type="match status" value="1"/>
</dbReference>
<proteinExistence type="predicted"/>
<name>A0A3B1A0P8_9ZZZZ</name>
<dbReference type="PANTHER" id="PTHR33678">
    <property type="entry name" value="BLL1576 PROTEIN"/>
    <property type="match status" value="1"/>
</dbReference>
<gene>
    <name evidence="3" type="ORF">MNBD_GAMMA22-2307</name>
</gene>
<evidence type="ECO:0000313" key="3">
    <source>
        <dbReference type="EMBL" id="VAW97611.1"/>
    </source>
</evidence>
<accession>A0A3B1A0P8</accession>
<feature type="domain" description="Transposase IS66 central" evidence="1">
    <location>
        <begin position="1"/>
        <end position="40"/>
    </location>
</feature>
<feature type="domain" description="Transposase IS66 C-terminal" evidence="2">
    <location>
        <begin position="47"/>
        <end position="85"/>
    </location>
</feature>
<sequence length="95" mass="10965">MRYVDDGRYRIDNNLSENAIRPFVVGRKNWLFYQSVKGVKSSANLYSLIETAKANGVEPYAYLRFVFTHLPRATSIEQIEALLPWNVNLDNLVVN</sequence>
<dbReference type="Pfam" id="PF13817">
    <property type="entry name" value="DDE_Tnp_IS66_C"/>
    <property type="match status" value="1"/>
</dbReference>
<dbReference type="InterPro" id="IPR052344">
    <property type="entry name" value="Transposase-related"/>
</dbReference>
<reference evidence="3" key="1">
    <citation type="submission" date="2018-06" db="EMBL/GenBank/DDBJ databases">
        <authorList>
            <person name="Zhirakovskaya E."/>
        </authorList>
    </citation>
    <scope>NUCLEOTIDE SEQUENCE</scope>
</reference>
<organism evidence="3">
    <name type="scientific">hydrothermal vent metagenome</name>
    <dbReference type="NCBI Taxonomy" id="652676"/>
    <lineage>
        <taxon>unclassified sequences</taxon>
        <taxon>metagenomes</taxon>
        <taxon>ecological metagenomes</taxon>
    </lineage>
</organism>
<evidence type="ECO:0000259" key="2">
    <source>
        <dbReference type="Pfam" id="PF13817"/>
    </source>
</evidence>
<dbReference type="InterPro" id="IPR004291">
    <property type="entry name" value="Transposase_IS66_central"/>
</dbReference>
<dbReference type="Pfam" id="PF03050">
    <property type="entry name" value="DDE_Tnp_IS66"/>
    <property type="match status" value="1"/>
</dbReference>
<evidence type="ECO:0000259" key="1">
    <source>
        <dbReference type="Pfam" id="PF03050"/>
    </source>
</evidence>
<protein>
    <submittedName>
        <fullName evidence="3">Mobile element protein</fullName>
    </submittedName>
</protein>
<dbReference type="InterPro" id="IPR039552">
    <property type="entry name" value="IS66_C"/>
</dbReference>
<dbReference type="EMBL" id="UOFS01000033">
    <property type="protein sequence ID" value="VAW97611.1"/>
    <property type="molecule type" value="Genomic_DNA"/>
</dbReference>
<dbReference type="AlphaFoldDB" id="A0A3B1A0P8"/>